<protein>
    <submittedName>
        <fullName evidence="1">Uncharacterized protein</fullName>
    </submittedName>
</protein>
<organism evidence="1 2">
    <name type="scientific">Bremerella cremea</name>
    <dbReference type="NCBI Taxonomy" id="1031537"/>
    <lineage>
        <taxon>Bacteria</taxon>
        <taxon>Pseudomonadati</taxon>
        <taxon>Planctomycetota</taxon>
        <taxon>Planctomycetia</taxon>
        <taxon>Pirellulales</taxon>
        <taxon>Pirellulaceae</taxon>
        <taxon>Bremerella</taxon>
    </lineage>
</organism>
<dbReference type="OrthoDB" id="247990at2"/>
<dbReference type="AlphaFoldDB" id="A0A368KZ04"/>
<comment type="caution">
    <text evidence="1">The sequence shown here is derived from an EMBL/GenBank/DDBJ whole genome shotgun (WGS) entry which is preliminary data.</text>
</comment>
<dbReference type="EMBL" id="QPEX01000010">
    <property type="protein sequence ID" value="RCS54924.1"/>
    <property type="molecule type" value="Genomic_DNA"/>
</dbReference>
<proteinExistence type="predicted"/>
<reference evidence="1 2" key="1">
    <citation type="submission" date="2018-07" db="EMBL/GenBank/DDBJ databases">
        <title>Comparative genomes isolates from brazilian mangrove.</title>
        <authorList>
            <person name="De Araujo J.E."/>
            <person name="Taketani R.G."/>
            <person name="Silva M.C.P."/>
            <person name="Lourenco M.V."/>
            <person name="Oliveira V.M."/>
            <person name="Andreote F.D."/>
        </authorList>
    </citation>
    <scope>NUCLEOTIDE SEQUENCE [LARGE SCALE GENOMIC DNA]</scope>
    <source>
        <strain evidence="1 2">HEX PRIS-MGV</strain>
    </source>
</reference>
<dbReference type="SUPFAM" id="SSF63829">
    <property type="entry name" value="Calcium-dependent phosphotriesterase"/>
    <property type="match status" value="1"/>
</dbReference>
<evidence type="ECO:0000313" key="1">
    <source>
        <dbReference type="EMBL" id="RCS54924.1"/>
    </source>
</evidence>
<gene>
    <name evidence="1" type="ORF">DTL42_03420</name>
</gene>
<name>A0A368KZ04_9BACT</name>
<sequence length="232" mass="25407">MDCPGTYRGHLQGVCCNRQGDVYWSFTDRLVKTDTEGEILAAVDAPSHQGDLCYHDGKLYVAVNLGQFNKPAGEADSWVFVYDAETLAEIAKHQVPEVVHGAGGIDFHGGHFFVVGGLPPGTDENYAYQYDTDFKFVQRHVIASGYTLMGIQTAAFHDGHWWFGCYGKPAELLRTSSDFKDVKRWPYDAALGIVGVGPGKFLIGRGTHSKEGHTGRLVPAIVDEASGLKDIR</sequence>
<dbReference type="Proteomes" id="UP000253562">
    <property type="component" value="Unassembled WGS sequence"/>
</dbReference>
<evidence type="ECO:0000313" key="2">
    <source>
        <dbReference type="Proteomes" id="UP000253562"/>
    </source>
</evidence>
<accession>A0A368KZ04</accession>